<dbReference type="RefSeq" id="WP_114641751.1">
    <property type="nucleotide sequence ID" value="NZ_JAACIO010000007.1"/>
</dbReference>
<protein>
    <recommendedName>
        <fullName evidence="3">Swt1-like HEPN domain-containing protein</fullName>
    </recommendedName>
</protein>
<evidence type="ECO:0000313" key="2">
    <source>
        <dbReference type="Proteomes" id="UP000263486"/>
    </source>
</evidence>
<keyword evidence="2" id="KW-1185">Reference proteome</keyword>
<organism evidence="1 2">
    <name type="scientific">Psychrilyobacter piezotolerans</name>
    <dbReference type="NCBI Taxonomy" id="2293438"/>
    <lineage>
        <taxon>Bacteria</taxon>
        <taxon>Fusobacteriati</taxon>
        <taxon>Fusobacteriota</taxon>
        <taxon>Fusobacteriia</taxon>
        <taxon>Fusobacteriales</taxon>
        <taxon>Fusobacteriaceae</taxon>
        <taxon>Psychrilyobacter</taxon>
    </lineage>
</organism>
<proteinExistence type="predicted"/>
<accession>A0ABX9KIL7</accession>
<comment type="caution">
    <text evidence="1">The sequence shown here is derived from an EMBL/GenBank/DDBJ whole genome shotgun (WGS) entry which is preliminary data.</text>
</comment>
<reference evidence="1 2" key="1">
    <citation type="submission" date="2018-08" db="EMBL/GenBank/DDBJ databases">
        <title>Draft genome sequence of Psychrilyobacter sp. strain SD5 isolated from Black Sea water.</title>
        <authorList>
            <person name="Yadav S."/>
            <person name="Villanueva L."/>
            <person name="Damste J.S.S."/>
        </authorList>
    </citation>
    <scope>NUCLEOTIDE SEQUENCE [LARGE SCALE GENOMIC DNA]</scope>
    <source>
        <strain evidence="1 2">SD5</strain>
    </source>
</reference>
<gene>
    <name evidence="1" type="ORF">DYH56_04935</name>
</gene>
<evidence type="ECO:0008006" key="3">
    <source>
        <dbReference type="Google" id="ProtNLM"/>
    </source>
</evidence>
<dbReference type="Proteomes" id="UP000263486">
    <property type="component" value="Unassembled WGS sequence"/>
</dbReference>
<dbReference type="EMBL" id="QUAJ01000006">
    <property type="protein sequence ID" value="REI42067.1"/>
    <property type="molecule type" value="Genomic_DNA"/>
</dbReference>
<evidence type="ECO:0000313" key="1">
    <source>
        <dbReference type="EMBL" id="REI42067.1"/>
    </source>
</evidence>
<sequence>MEITFLENGIDSLQKGFKSLNEYEQIREGENKNKFFLLKDTIINIHHGIEILMKHILKDESPYLIYSQIDRNVKSGYQEMRQKKLNSIFKTNLKNKIHTVTYEEAFERLKFICGHDFSEKVETKILKLSEYRNQITHSEIFFKETDIINLFEGFLDEIDHYFFESIGKDYKTLNGYSELVINMEKYQEILEEKNLILKKEILDCLGTAFKKLKFGMGADEVKRITDLNTAMGIVEEILKKDFTLGTDLYNGFCSGRIKKIRRISKDHISIFTEDNGSEYIFKFKSMILYFPDLLSNFSPILIFEADEDESDIEKYKDFYSVDMYGRKELTGLYFLKENRLTFDPKEVNDFYYRLDYDEDFVAPSNYPTYKFLTKTIFCQLNVQGLDYVGFEQIIRKYKDLDGSELEKLLKNSL</sequence>
<name>A0ABX9KIL7_9FUSO</name>